<evidence type="ECO:0000256" key="1">
    <source>
        <dbReference type="ARBA" id="ARBA00004651"/>
    </source>
</evidence>
<dbReference type="Gene3D" id="2.60.40.1220">
    <property type="match status" value="1"/>
</dbReference>
<keyword evidence="6 9" id="KW-1133">Transmembrane helix</keyword>
<dbReference type="RefSeq" id="WP_073103143.1">
    <property type="nucleotide sequence ID" value="NZ_FQXE01000005.1"/>
</dbReference>
<feature type="transmembrane region" description="Helical" evidence="9">
    <location>
        <begin position="217"/>
        <end position="243"/>
    </location>
</feature>
<dbReference type="PANTHER" id="PTHR34820">
    <property type="entry name" value="INNER MEMBRANE PROTEIN YEBZ"/>
    <property type="match status" value="1"/>
</dbReference>
<evidence type="ECO:0000256" key="8">
    <source>
        <dbReference type="ARBA" id="ARBA00023136"/>
    </source>
</evidence>
<keyword evidence="4" id="KW-0479">Metal-binding</keyword>
<dbReference type="Proteomes" id="UP000184226">
    <property type="component" value="Unassembled WGS sequence"/>
</dbReference>
<gene>
    <name evidence="12" type="ORF">SAMN04488135_10518</name>
</gene>
<feature type="transmembrane region" description="Helical" evidence="9">
    <location>
        <begin position="255"/>
        <end position="276"/>
    </location>
</feature>
<keyword evidence="7" id="KW-0186">Copper</keyword>
<accession>A0A1M5VZT5</accession>
<dbReference type="AlphaFoldDB" id="A0A1M5VZT5"/>
<dbReference type="GO" id="GO:0005886">
    <property type="term" value="C:plasma membrane"/>
    <property type="evidence" value="ECO:0007669"/>
    <property type="project" value="UniProtKB-SubCell"/>
</dbReference>
<dbReference type="Pfam" id="PF05425">
    <property type="entry name" value="CopD"/>
    <property type="match status" value="1"/>
</dbReference>
<dbReference type="GO" id="GO:0005507">
    <property type="term" value="F:copper ion binding"/>
    <property type="evidence" value="ECO:0007669"/>
    <property type="project" value="InterPro"/>
</dbReference>
<keyword evidence="8 9" id="KW-0472">Membrane</keyword>
<evidence type="ECO:0000256" key="6">
    <source>
        <dbReference type="ARBA" id="ARBA00022989"/>
    </source>
</evidence>
<evidence type="ECO:0000256" key="2">
    <source>
        <dbReference type="ARBA" id="ARBA00022475"/>
    </source>
</evidence>
<evidence type="ECO:0000256" key="5">
    <source>
        <dbReference type="ARBA" id="ARBA00022729"/>
    </source>
</evidence>
<dbReference type="InterPro" id="IPR014755">
    <property type="entry name" value="Cu-Rt/internalin_Ig-like"/>
</dbReference>
<dbReference type="GO" id="GO:0046688">
    <property type="term" value="P:response to copper ion"/>
    <property type="evidence" value="ECO:0007669"/>
    <property type="project" value="InterPro"/>
</dbReference>
<name>A0A1M5VZT5_9BURK</name>
<feature type="transmembrane region" description="Helical" evidence="9">
    <location>
        <begin position="330"/>
        <end position="347"/>
    </location>
</feature>
<dbReference type="InterPro" id="IPR007348">
    <property type="entry name" value="CopC_dom"/>
</dbReference>
<feature type="transmembrane region" description="Helical" evidence="9">
    <location>
        <begin position="353"/>
        <end position="376"/>
    </location>
</feature>
<protein>
    <submittedName>
        <fullName evidence="12">Copper transport protein</fullName>
    </submittedName>
</protein>
<feature type="transmembrane region" description="Helical" evidence="9">
    <location>
        <begin position="288"/>
        <end position="309"/>
    </location>
</feature>
<dbReference type="Pfam" id="PF04234">
    <property type="entry name" value="CopC"/>
    <property type="match status" value="1"/>
</dbReference>
<dbReference type="GO" id="GO:0006825">
    <property type="term" value="P:copper ion transport"/>
    <property type="evidence" value="ECO:0007669"/>
    <property type="project" value="InterPro"/>
</dbReference>
<dbReference type="InterPro" id="IPR008457">
    <property type="entry name" value="Cu-R_CopD_dom"/>
</dbReference>
<proteinExistence type="predicted"/>
<dbReference type="OrthoDB" id="9796814at2"/>
<reference evidence="12 13" key="1">
    <citation type="submission" date="2016-11" db="EMBL/GenBank/DDBJ databases">
        <authorList>
            <person name="Jaros S."/>
            <person name="Januszkiewicz K."/>
            <person name="Wedrychowicz H."/>
        </authorList>
    </citation>
    <scope>NUCLEOTIDE SEQUENCE [LARGE SCALE GENOMIC DNA]</scope>
    <source>
        <strain evidence="12 13">CGMCC 1.10190</strain>
    </source>
</reference>
<keyword evidence="13" id="KW-1185">Reference proteome</keyword>
<feature type="transmembrane region" description="Helical" evidence="9">
    <location>
        <begin position="154"/>
        <end position="173"/>
    </location>
</feature>
<keyword evidence="2" id="KW-1003">Cell membrane</keyword>
<evidence type="ECO:0000313" key="13">
    <source>
        <dbReference type="Proteomes" id="UP000184226"/>
    </source>
</evidence>
<evidence type="ECO:0000256" key="7">
    <source>
        <dbReference type="ARBA" id="ARBA00023008"/>
    </source>
</evidence>
<dbReference type="InterPro" id="IPR014756">
    <property type="entry name" value="Ig_E-set"/>
</dbReference>
<keyword evidence="3 9" id="KW-0812">Transmembrane</keyword>
<evidence type="ECO:0000259" key="10">
    <source>
        <dbReference type="Pfam" id="PF04234"/>
    </source>
</evidence>
<evidence type="ECO:0000256" key="4">
    <source>
        <dbReference type="ARBA" id="ARBA00022723"/>
    </source>
</evidence>
<evidence type="ECO:0000256" key="3">
    <source>
        <dbReference type="ARBA" id="ARBA00022692"/>
    </source>
</evidence>
<feature type="transmembrane region" description="Helical" evidence="9">
    <location>
        <begin position="185"/>
        <end position="205"/>
    </location>
</feature>
<feature type="domain" description="CopC" evidence="10">
    <location>
        <begin position="37"/>
        <end position="127"/>
    </location>
</feature>
<dbReference type="PANTHER" id="PTHR34820:SF4">
    <property type="entry name" value="INNER MEMBRANE PROTEIN YEBZ"/>
    <property type="match status" value="1"/>
</dbReference>
<sequence length="558" mass="57724">MFLKISGLGARRRAWRGIALVLFLLAMAAGGPKAYAHAALTASAPADGAVLAAFPRQATLTFNEPVSPLIIRLTAPDGTTRTLDRIAPVDDGLRIDLPDGAPPGTYALSWRVTSADGHPVGGALVFSLGAASAAPASAQGAAPLRQPAIWLARLALYAALFFGVGGAMSRAWLPQAARGRAAQHARLAVWLGLAAAPACLALQGLDALDAPWRALAAAAVWQAALGTTYFITLALAVLALAAARIALTASGAAGIRLAAGVAALLLGLAFAASGHASAAPPQWLARPAVWLHTLAIAAWLGALAPLFWLARGNDARLAPALRRFSRGIRWVVAALLGSGLALAWLQIDGPASLWGSAYGRILLCKLALVAVLFLLAGWNRYRLTAAALSGQDAARLALGRIIKLEAALALCVLAVVALWRFTPPPRALHAGQPAAVSAHFHSAAAMARLAFTAASADRPGRLQLTLSDANAAPLQAQAVSVAFFSPALGIEALSRQANPLGPGQWEIPSLQLPAAARWTLRIDILVSDFDRIRLEGELSLPAVSPPSSDKNHSGTEKQ</sequence>
<dbReference type="STRING" id="658167.SAMN04488135_10518"/>
<dbReference type="EMBL" id="FQXE01000005">
    <property type="protein sequence ID" value="SHH80484.1"/>
    <property type="molecule type" value="Genomic_DNA"/>
</dbReference>
<feature type="transmembrane region" description="Helical" evidence="9">
    <location>
        <begin position="397"/>
        <end position="419"/>
    </location>
</feature>
<dbReference type="SUPFAM" id="SSF81296">
    <property type="entry name" value="E set domains"/>
    <property type="match status" value="1"/>
</dbReference>
<evidence type="ECO:0000313" key="12">
    <source>
        <dbReference type="EMBL" id="SHH80484.1"/>
    </source>
</evidence>
<keyword evidence="5" id="KW-0732">Signal</keyword>
<dbReference type="InterPro" id="IPR032694">
    <property type="entry name" value="CopC/D"/>
</dbReference>
<evidence type="ECO:0000256" key="9">
    <source>
        <dbReference type="SAM" id="Phobius"/>
    </source>
</evidence>
<dbReference type="GO" id="GO:0042597">
    <property type="term" value="C:periplasmic space"/>
    <property type="evidence" value="ECO:0007669"/>
    <property type="project" value="InterPro"/>
</dbReference>
<organism evidence="12 13">
    <name type="scientific">Pollutimonas bauzanensis</name>
    <dbReference type="NCBI Taxonomy" id="658167"/>
    <lineage>
        <taxon>Bacteria</taxon>
        <taxon>Pseudomonadati</taxon>
        <taxon>Pseudomonadota</taxon>
        <taxon>Betaproteobacteria</taxon>
        <taxon>Burkholderiales</taxon>
        <taxon>Alcaligenaceae</taxon>
        <taxon>Pollutimonas</taxon>
    </lineage>
</organism>
<feature type="domain" description="Copper resistance protein D" evidence="11">
    <location>
        <begin position="319"/>
        <end position="419"/>
    </location>
</feature>
<comment type="subcellular location">
    <subcellularLocation>
        <location evidence="1">Cell membrane</location>
        <topology evidence="1">Multi-pass membrane protein</topology>
    </subcellularLocation>
</comment>
<evidence type="ECO:0000259" key="11">
    <source>
        <dbReference type="Pfam" id="PF05425"/>
    </source>
</evidence>